<dbReference type="InterPro" id="IPR001314">
    <property type="entry name" value="Peptidase_S1A"/>
</dbReference>
<dbReference type="SUPFAM" id="SSF69318">
    <property type="entry name" value="Integrin alpha N-terminal domain"/>
    <property type="match status" value="1"/>
</dbReference>
<keyword evidence="3" id="KW-1015">Disulfide bond</keyword>
<organism evidence="8 9">
    <name type="scientific">Streptomyces cellostaticus</name>
    <dbReference type="NCBI Taxonomy" id="67285"/>
    <lineage>
        <taxon>Bacteria</taxon>
        <taxon>Bacillati</taxon>
        <taxon>Actinomycetota</taxon>
        <taxon>Actinomycetes</taxon>
        <taxon>Kitasatosporales</taxon>
        <taxon>Streptomycetaceae</taxon>
        <taxon>Streptomyces</taxon>
    </lineage>
</organism>
<accession>A0A101NIL7</accession>
<comment type="caution">
    <text evidence="8">The sequence shown here is derived from an EMBL/GenBank/DDBJ whole genome shotgun (WGS) entry which is preliminary data.</text>
</comment>
<protein>
    <submittedName>
        <fullName evidence="8">Serine protease</fullName>
    </submittedName>
</protein>
<dbReference type="OrthoDB" id="1496095at2"/>
<dbReference type="SMART" id="SM00020">
    <property type="entry name" value="Tryp_SPc"/>
    <property type="match status" value="1"/>
</dbReference>
<evidence type="ECO:0000313" key="9">
    <source>
        <dbReference type="Proteomes" id="UP000054241"/>
    </source>
</evidence>
<dbReference type="PROSITE" id="PS50240">
    <property type="entry name" value="TRYPSIN_DOM"/>
    <property type="match status" value="1"/>
</dbReference>
<dbReference type="PANTHER" id="PTHR24276:SF98">
    <property type="entry name" value="FI18310P1-RELATED"/>
    <property type="match status" value="1"/>
</dbReference>
<dbReference type="InterPro" id="IPR043504">
    <property type="entry name" value="Peptidase_S1_PA_chymotrypsin"/>
</dbReference>
<evidence type="ECO:0000259" key="7">
    <source>
        <dbReference type="PROSITE" id="PS50240"/>
    </source>
</evidence>
<feature type="compositionally biased region" description="Polar residues" evidence="5">
    <location>
        <begin position="68"/>
        <end position="79"/>
    </location>
</feature>
<feature type="domain" description="Peptidase S1" evidence="7">
    <location>
        <begin position="84"/>
        <end position="386"/>
    </location>
</feature>
<evidence type="ECO:0000256" key="2">
    <source>
        <dbReference type="ARBA" id="ARBA00022729"/>
    </source>
</evidence>
<dbReference type="STRING" id="67285.AQI88_24265"/>
<reference evidence="8 9" key="1">
    <citation type="submission" date="2015-10" db="EMBL/GenBank/DDBJ databases">
        <title>Draft genome sequence of Streptomyces cellostaticus DSM 40189, type strain for the species Streptomyces cellostaticus.</title>
        <authorList>
            <person name="Ruckert C."/>
            <person name="Winkler A."/>
            <person name="Kalinowski J."/>
            <person name="Kampfer P."/>
            <person name="Glaeser S."/>
        </authorList>
    </citation>
    <scope>NUCLEOTIDE SEQUENCE [LARGE SCALE GENOMIC DNA]</scope>
    <source>
        <strain evidence="8 9">DSM 40189</strain>
    </source>
</reference>
<comment type="similarity">
    <text evidence="1">Belongs to the peptidase S1 family.</text>
</comment>
<evidence type="ECO:0000256" key="5">
    <source>
        <dbReference type="SAM" id="MobiDB-lite"/>
    </source>
</evidence>
<dbReference type="Pfam" id="PF13517">
    <property type="entry name" value="FG-GAP_3"/>
    <property type="match status" value="1"/>
</dbReference>
<dbReference type="PRINTS" id="PR00722">
    <property type="entry name" value="CHYMOTRYPSIN"/>
</dbReference>
<feature type="region of interest" description="Disordered" evidence="5">
    <location>
        <begin position="62"/>
        <end position="83"/>
    </location>
</feature>
<dbReference type="InterPro" id="IPR033116">
    <property type="entry name" value="TRYPSIN_SER"/>
</dbReference>
<sequence>MPLPGRHRRRIRLVLPLTAAGVAAAVAAALMTTSAGAATALPEPTARPVVTQPSQATLEKRIAGASRTGASTKTSSPSAVSPKIIGGTETTISSAPWMAQLWYHDDRNTADTADDVNFFCGGSVVSPTKILTAAHCVRNDNRDYNWQAHGAVVTGTDQLPTTDSTGTTDLHGGQATAVLRQWWQPGYDPVDREAGRNQDDLGMLTLAVPVKATPIRMVTSGDTASYAAGTQATVYGWGRTSSTSQDISQTLKTGTLTLQSDSTCSGVYDTGFVPGRMVCAGTQSGSDTGTSATCNGDSGGPLVVGGRIAGVVSWGIQDCVEKGYYSVFTKAGFYVSSAYAQIADTNLSLFNNKPDGKADLFVRASSTKTGYEKDSSGTSFGSRVSWGNWSGVNLLLQTDLNRDGYQDLVYRVSSTGDVYWEHFVLNSARTDGSWTTTKIFSGWTTRTRIIAPGDITGDYLPDILSVDSGGTLWIYPGQGNGTFGSRVSVGTGWNQYNMVRGHGDFTGDGKADLLARQSSTGDLYLYKGTGKSGSGAFSARIKVRSAWTGYNAFDAVGDVSGDGIADFLARTSGGTLYLYKGTAKATSEIFATRVSVGTGFQAYDLFG</sequence>
<feature type="signal peptide" evidence="6">
    <location>
        <begin position="1"/>
        <end position="37"/>
    </location>
</feature>
<dbReference type="GO" id="GO:0006508">
    <property type="term" value="P:proteolysis"/>
    <property type="evidence" value="ECO:0007669"/>
    <property type="project" value="UniProtKB-KW"/>
</dbReference>
<dbReference type="Proteomes" id="UP000054241">
    <property type="component" value="Unassembled WGS sequence"/>
</dbReference>
<keyword evidence="9" id="KW-1185">Reference proteome</keyword>
<keyword evidence="4" id="KW-0378">Hydrolase</keyword>
<dbReference type="RefSeq" id="WP_067003002.1">
    <property type="nucleotide sequence ID" value="NZ_BNDU01000006.1"/>
</dbReference>
<dbReference type="EMBL" id="LMWL01000043">
    <property type="protein sequence ID" value="KUM93865.1"/>
    <property type="molecule type" value="Genomic_DNA"/>
</dbReference>
<dbReference type="PROSITE" id="PS00134">
    <property type="entry name" value="TRYPSIN_HIS"/>
    <property type="match status" value="1"/>
</dbReference>
<evidence type="ECO:0000256" key="6">
    <source>
        <dbReference type="SAM" id="SignalP"/>
    </source>
</evidence>
<dbReference type="InterPro" id="IPR050430">
    <property type="entry name" value="Peptidase_S1"/>
</dbReference>
<evidence type="ECO:0000256" key="4">
    <source>
        <dbReference type="RuleBase" id="RU363034"/>
    </source>
</evidence>
<dbReference type="InterPro" id="IPR001254">
    <property type="entry name" value="Trypsin_dom"/>
</dbReference>
<dbReference type="PROSITE" id="PS00135">
    <property type="entry name" value="TRYPSIN_SER"/>
    <property type="match status" value="1"/>
</dbReference>
<dbReference type="CDD" id="cd00190">
    <property type="entry name" value="Tryp_SPc"/>
    <property type="match status" value="1"/>
</dbReference>
<name>A0A101NIL7_9ACTN</name>
<dbReference type="InterPro" id="IPR009003">
    <property type="entry name" value="Peptidase_S1_PA"/>
</dbReference>
<dbReference type="InterPro" id="IPR028994">
    <property type="entry name" value="Integrin_alpha_N"/>
</dbReference>
<dbReference type="GO" id="GO:0004252">
    <property type="term" value="F:serine-type endopeptidase activity"/>
    <property type="evidence" value="ECO:0007669"/>
    <property type="project" value="InterPro"/>
</dbReference>
<keyword evidence="4" id="KW-0720">Serine protease</keyword>
<gene>
    <name evidence="8" type="ORF">AQI88_24265</name>
</gene>
<dbReference type="PANTHER" id="PTHR24276">
    <property type="entry name" value="POLYSERASE-RELATED"/>
    <property type="match status" value="1"/>
</dbReference>
<evidence type="ECO:0000256" key="3">
    <source>
        <dbReference type="ARBA" id="ARBA00023157"/>
    </source>
</evidence>
<keyword evidence="4 8" id="KW-0645">Protease</keyword>
<dbReference type="Gene3D" id="2.40.10.10">
    <property type="entry name" value="Trypsin-like serine proteases"/>
    <property type="match status" value="1"/>
</dbReference>
<dbReference type="AlphaFoldDB" id="A0A101NIL7"/>
<dbReference type="Pfam" id="PF00089">
    <property type="entry name" value="Trypsin"/>
    <property type="match status" value="1"/>
</dbReference>
<proteinExistence type="inferred from homology"/>
<dbReference type="SUPFAM" id="SSF50494">
    <property type="entry name" value="Trypsin-like serine proteases"/>
    <property type="match status" value="1"/>
</dbReference>
<evidence type="ECO:0000313" key="8">
    <source>
        <dbReference type="EMBL" id="KUM93865.1"/>
    </source>
</evidence>
<evidence type="ECO:0000256" key="1">
    <source>
        <dbReference type="ARBA" id="ARBA00007664"/>
    </source>
</evidence>
<keyword evidence="2 6" id="KW-0732">Signal</keyword>
<dbReference type="InterPro" id="IPR018114">
    <property type="entry name" value="TRYPSIN_HIS"/>
</dbReference>
<feature type="chain" id="PRO_5007101590" evidence="6">
    <location>
        <begin position="38"/>
        <end position="607"/>
    </location>
</feature>
<dbReference type="InterPro" id="IPR013517">
    <property type="entry name" value="FG-GAP"/>
</dbReference>